<dbReference type="PROSITE" id="PS50850">
    <property type="entry name" value="MFS"/>
    <property type="match status" value="1"/>
</dbReference>
<evidence type="ECO:0000256" key="1">
    <source>
        <dbReference type="ARBA" id="ARBA00004141"/>
    </source>
</evidence>
<dbReference type="Proteomes" id="UP001597557">
    <property type="component" value="Unassembled WGS sequence"/>
</dbReference>
<feature type="transmembrane region" description="Helical" evidence="5">
    <location>
        <begin position="234"/>
        <end position="254"/>
    </location>
</feature>
<proteinExistence type="predicted"/>
<feature type="transmembrane region" description="Helical" evidence="5">
    <location>
        <begin position="307"/>
        <end position="325"/>
    </location>
</feature>
<evidence type="ECO:0000256" key="4">
    <source>
        <dbReference type="ARBA" id="ARBA00023136"/>
    </source>
</evidence>
<feature type="transmembrane region" description="Helical" evidence="5">
    <location>
        <begin position="78"/>
        <end position="104"/>
    </location>
</feature>
<reference evidence="8" key="1">
    <citation type="journal article" date="2019" name="Int. J. Syst. Evol. Microbiol.">
        <title>The Global Catalogue of Microorganisms (GCM) 10K type strain sequencing project: providing services to taxonomists for standard genome sequencing and annotation.</title>
        <authorList>
            <consortium name="The Broad Institute Genomics Platform"/>
            <consortium name="The Broad Institute Genome Sequencing Center for Infectious Disease"/>
            <person name="Wu L."/>
            <person name="Ma J."/>
        </authorList>
    </citation>
    <scope>NUCLEOTIDE SEQUENCE [LARGE SCALE GENOMIC DNA]</scope>
    <source>
        <strain evidence="8">KCTC 22437</strain>
    </source>
</reference>
<feature type="domain" description="Major facilitator superfamily (MFS) profile" evidence="6">
    <location>
        <begin position="13"/>
        <end position="435"/>
    </location>
</feature>
<evidence type="ECO:0000313" key="8">
    <source>
        <dbReference type="Proteomes" id="UP001597557"/>
    </source>
</evidence>
<keyword evidence="3 5" id="KW-1133">Transmembrane helix</keyword>
<gene>
    <name evidence="7" type="ORF">ACFS5N_03205</name>
</gene>
<keyword evidence="8" id="KW-1185">Reference proteome</keyword>
<name>A0ABW5Y840_9SPHI</name>
<comment type="caution">
    <text evidence="7">The sequence shown here is derived from an EMBL/GenBank/DDBJ whole genome shotgun (WGS) entry which is preliminary data.</text>
</comment>
<organism evidence="7 8">
    <name type="scientific">Mucilaginibacter ximonensis</name>
    <dbReference type="NCBI Taxonomy" id="538021"/>
    <lineage>
        <taxon>Bacteria</taxon>
        <taxon>Pseudomonadati</taxon>
        <taxon>Bacteroidota</taxon>
        <taxon>Sphingobacteriia</taxon>
        <taxon>Sphingobacteriales</taxon>
        <taxon>Sphingobacteriaceae</taxon>
        <taxon>Mucilaginibacter</taxon>
    </lineage>
</organism>
<feature type="transmembrane region" description="Helical" evidence="5">
    <location>
        <begin position="274"/>
        <end position="295"/>
    </location>
</feature>
<feature type="transmembrane region" description="Helical" evidence="5">
    <location>
        <begin position="364"/>
        <end position="387"/>
    </location>
</feature>
<comment type="subcellular location">
    <subcellularLocation>
        <location evidence="1">Membrane</location>
        <topology evidence="1">Multi-pass membrane protein</topology>
    </subcellularLocation>
</comment>
<dbReference type="PANTHER" id="PTHR11662:SF285">
    <property type="entry name" value="HEXURONATE TRANSPORTER"/>
    <property type="match status" value="1"/>
</dbReference>
<sequence length="441" mass="48847">MSETKTGNYRWVICGLIFFATTINYLDRAVISLLKSNLSDEFKWSDGDYANIEIAFKFAYAIGLVGAGRVIDKAGSKIGYFLATLFWSLSAMAHAFVSGTLGFIGVRSALGLSEGGNFPAAIKATAEWFPKKERAFATGIFNSGTNIGAIVAPLTVPFIAAAWGWKAAFIITGATGFIWLIFWYLFYQTPSKHKFISKAELDYINSDDEKTEDIPVVEQKRISWGRLLKYKQTWAFVIGKFLTDPIWWFYLFWLPDFLERQYGLKGTAIALPVAAVYTIATFGSVYGGWLPMNLIKNNWSVFKARKYSMLIYAFCVIPIVFVQIAGGVNMWLAVIIIGIAASAHQAWSANIFTTVSDMFPKNSVGSVTGIGGMAGALGGVLFSFLVQKKLFAYYGPAANGGIGKIEIAYYIMFFVCGSAYLLAWVIMHFLTRKMKHVNLSE</sequence>
<dbReference type="SUPFAM" id="SSF103473">
    <property type="entry name" value="MFS general substrate transporter"/>
    <property type="match status" value="1"/>
</dbReference>
<feature type="transmembrane region" description="Helical" evidence="5">
    <location>
        <begin position="54"/>
        <end position="71"/>
    </location>
</feature>
<feature type="transmembrane region" description="Helical" evidence="5">
    <location>
        <begin position="12"/>
        <end position="34"/>
    </location>
</feature>
<evidence type="ECO:0000259" key="6">
    <source>
        <dbReference type="PROSITE" id="PS50850"/>
    </source>
</evidence>
<feature type="transmembrane region" description="Helical" evidence="5">
    <location>
        <begin position="163"/>
        <end position="186"/>
    </location>
</feature>
<dbReference type="Gene3D" id="1.20.1250.20">
    <property type="entry name" value="MFS general substrate transporter like domains"/>
    <property type="match status" value="2"/>
</dbReference>
<keyword evidence="2 5" id="KW-0812">Transmembrane</keyword>
<protein>
    <submittedName>
        <fullName evidence="7">MFS transporter</fullName>
    </submittedName>
</protein>
<dbReference type="PANTHER" id="PTHR11662">
    <property type="entry name" value="SOLUTE CARRIER FAMILY 17"/>
    <property type="match status" value="1"/>
</dbReference>
<dbReference type="InterPro" id="IPR050382">
    <property type="entry name" value="MFS_Na/Anion_cotransporter"/>
</dbReference>
<keyword evidence="4 5" id="KW-0472">Membrane</keyword>
<dbReference type="InterPro" id="IPR036259">
    <property type="entry name" value="MFS_trans_sf"/>
</dbReference>
<dbReference type="InterPro" id="IPR011701">
    <property type="entry name" value="MFS"/>
</dbReference>
<evidence type="ECO:0000256" key="5">
    <source>
        <dbReference type="SAM" id="Phobius"/>
    </source>
</evidence>
<dbReference type="CDD" id="cd17319">
    <property type="entry name" value="MFS_ExuT_GudP_like"/>
    <property type="match status" value="1"/>
</dbReference>
<dbReference type="InterPro" id="IPR020846">
    <property type="entry name" value="MFS_dom"/>
</dbReference>
<dbReference type="Pfam" id="PF07690">
    <property type="entry name" value="MFS_1"/>
    <property type="match status" value="1"/>
</dbReference>
<dbReference type="EMBL" id="JBHUPD010000001">
    <property type="protein sequence ID" value="MFD2871461.1"/>
    <property type="molecule type" value="Genomic_DNA"/>
</dbReference>
<dbReference type="RefSeq" id="WP_377182163.1">
    <property type="nucleotide sequence ID" value="NZ_JBHUPD010000001.1"/>
</dbReference>
<evidence type="ECO:0000256" key="3">
    <source>
        <dbReference type="ARBA" id="ARBA00022989"/>
    </source>
</evidence>
<evidence type="ECO:0000256" key="2">
    <source>
        <dbReference type="ARBA" id="ARBA00022692"/>
    </source>
</evidence>
<accession>A0ABW5Y840</accession>
<evidence type="ECO:0000313" key="7">
    <source>
        <dbReference type="EMBL" id="MFD2871461.1"/>
    </source>
</evidence>
<feature type="transmembrane region" description="Helical" evidence="5">
    <location>
        <begin position="407"/>
        <end position="430"/>
    </location>
</feature>